<keyword evidence="1" id="KW-0812">Transmembrane</keyword>
<keyword evidence="2" id="KW-0418">Kinase</keyword>
<feature type="transmembrane region" description="Helical" evidence="1">
    <location>
        <begin position="135"/>
        <end position="152"/>
    </location>
</feature>
<feature type="transmembrane region" description="Helical" evidence="1">
    <location>
        <begin position="21"/>
        <end position="47"/>
    </location>
</feature>
<dbReference type="GO" id="GO:0016301">
    <property type="term" value="F:kinase activity"/>
    <property type="evidence" value="ECO:0007669"/>
    <property type="project" value="UniProtKB-KW"/>
</dbReference>
<evidence type="ECO:0000256" key="1">
    <source>
        <dbReference type="SAM" id="Phobius"/>
    </source>
</evidence>
<evidence type="ECO:0000313" key="3">
    <source>
        <dbReference type="Proteomes" id="UP000546257"/>
    </source>
</evidence>
<dbReference type="AlphaFoldDB" id="A0A7J9SN26"/>
<keyword evidence="2" id="KW-0808">Transferase</keyword>
<reference evidence="2 3" key="1">
    <citation type="submission" date="2020-08" db="EMBL/GenBank/DDBJ databases">
        <authorList>
            <person name="Seo M.-J."/>
        </authorList>
    </citation>
    <scope>NUCLEOTIDE SEQUENCE [LARGE SCALE GENOMIC DNA]</scope>
    <source>
        <strain evidence="2 3">MBLA0160</strain>
    </source>
</reference>
<feature type="transmembrane region" description="Helical" evidence="1">
    <location>
        <begin position="59"/>
        <end position="81"/>
    </location>
</feature>
<dbReference type="EMBL" id="JACKXD010000006">
    <property type="protein sequence ID" value="MBB6647526.1"/>
    <property type="molecule type" value="Genomic_DNA"/>
</dbReference>
<protein>
    <submittedName>
        <fullName evidence="2">Histidine kinase</fullName>
    </submittedName>
</protein>
<feature type="transmembrane region" description="Helical" evidence="1">
    <location>
        <begin position="93"/>
        <end position="115"/>
    </location>
</feature>
<dbReference type="RefSeq" id="WP_185193905.1">
    <property type="nucleotide sequence ID" value="NZ_JACKXD010000006.1"/>
</dbReference>
<gene>
    <name evidence="2" type="ORF">H5V44_14745</name>
</gene>
<sequence length="156" mass="15553">MSTETRTRTTEDVAGNWRAGVVGGIAGSIVMGGLILAMNAPTLAVAIPSLYTLAPPPSVGAGLFVHLSHGAVLGVAFAALVGTLDLDSTGAQVGAGVGWGVVMWVVLAALVMPVWLDAVGSPASPPLPNFAPPSLLWHAVYGAVLGGVHAAVGDRI</sequence>
<keyword evidence="1" id="KW-0472">Membrane</keyword>
<evidence type="ECO:0000313" key="2">
    <source>
        <dbReference type="EMBL" id="MBB6647526.1"/>
    </source>
</evidence>
<dbReference type="Proteomes" id="UP000546257">
    <property type="component" value="Unassembled WGS sequence"/>
</dbReference>
<proteinExistence type="predicted"/>
<organism evidence="2 3">
    <name type="scientific">Halobellus ruber</name>
    <dbReference type="NCBI Taxonomy" id="2761102"/>
    <lineage>
        <taxon>Archaea</taxon>
        <taxon>Methanobacteriati</taxon>
        <taxon>Methanobacteriota</taxon>
        <taxon>Stenosarchaea group</taxon>
        <taxon>Halobacteria</taxon>
        <taxon>Halobacteriales</taxon>
        <taxon>Haloferacaceae</taxon>
        <taxon>Halobellus</taxon>
    </lineage>
</organism>
<keyword evidence="1" id="KW-1133">Transmembrane helix</keyword>
<name>A0A7J9SN26_9EURY</name>
<accession>A0A7J9SN26</accession>
<dbReference type="InterPro" id="IPR046739">
    <property type="entry name" value="DUF6789"/>
</dbReference>
<keyword evidence="3" id="KW-1185">Reference proteome</keyword>
<comment type="caution">
    <text evidence="2">The sequence shown here is derived from an EMBL/GenBank/DDBJ whole genome shotgun (WGS) entry which is preliminary data.</text>
</comment>
<dbReference type="Pfam" id="PF20587">
    <property type="entry name" value="DUF6789"/>
    <property type="match status" value="1"/>
</dbReference>